<proteinExistence type="predicted"/>
<accession>A0A4Y2WLG4</accession>
<dbReference type="Proteomes" id="UP000499080">
    <property type="component" value="Unassembled WGS sequence"/>
</dbReference>
<sequence>MATLSMATLRPTRINFSTCSTVDYVSIITQNPVSIFMTALCDKHFGPPKVCGTVPNLNLFGYKFPNVVTQWRTVTWWTFGEFSMIWCQIGEECAVHFGFTTTSLHKHEIFLCGYYLPTKIKQQYAALEIELRMRARIFTDPTTLVKEVNSHWLTWSCDLSKFVMI</sequence>
<evidence type="ECO:0000313" key="2">
    <source>
        <dbReference type="EMBL" id="GBO38367.1"/>
    </source>
</evidence>
<dbReference type="EMBL" id="BGPR01063035">
    <property type="protein sequence ID" value="GBO38353.1"/>
    <property type="molecule type" value="Genomic_DNA"/>
</dbReference>
<dbReference type="AlphaFoldDB" id="A0A4Y2WLG4"/>
<reference evidence="1 3" key="1">
    <citation type="journal article" date="2019" name="Sci. Rep.">
        <title>Orb-weaving spider Araneus ventricosus genome elucidates the spidroin gene catalogue.</title>
        <authorList>
            <person name="Kono N."/>
            <person name="Nakamura H."/>
            <person name="Ohtoshi R."/>
            <person name="Moran D.A.P."/>
            <person name="Shinohara A."/>
            <person name="Yoshida Y."/>
            <person name="Fujiwara M."/>
            <person name="Mori M."/>
            <person name="Tomita M."/>
            <person name="Arakawa K."/>
        </authorList>
    </citation>
    <scope>NUCLEOTIDE SEQUENCE [LARGE SCALE GENOMIC DNA]</scope>
</reference>
<dbReference type="EMBL" id="BGPR01063054">
    <property type="protein sequence ID" value="GBO38367.1"/>
    <property type="molecule type" value="Genomic_DNA"/>
</dbReference>
<comment type="caution">
    <text evidence="1">The sequence shown here is derived from an EMBL/GenBank/DDBJ whole genome shotgun (WGS) entry which is preliminary data.</text>
</comment>
<protein>
    <submittedName>
        <fullName evidence="1">Uncharacterized protein</fullName>
    </submittedName>
</protein>
<organism evidence="1 3">
    <name type="scientific">Araneus ventricosus</name>
    <name type="common">Orbweaver spider</name>
    <name type="synonym">Epeira ventricosa</name>
    <dbReference type="NCBI Taxonomy" id="182803"/>
    <lineage>
        <taxon>Eukaryota</taxon>
        <taxon>Metazoa</taxon>
        <taxon>Ecdysozoa</taxon>
        <taxon>Arthropoda</taxon>
        <taxon>Chelicerata</taxon>
        <taxon>Arachnida</taxon>
        <taxon>Araneae</taxon>
        <taxon>Araneomorphae</taxon>
        <taxon>Entelegynae</taxon>
        <taxon>Araneoidea</taxon>
        <taxon>Araneidae</taxon>
        <taxon>Araneus</taxon>
    </lineage>
</organism>
<name>A0A4Y2WLG4_ARAVE</name>
<evidence type="ECO:0000313" key="3">
    <source>
        <dbReference type="Proteomes" id="UP000499080"/>
    </source>
</evidence>
<gene>
    <name evidence="2" type="ORF">AVEN_102710_1</name>
    <name evidence="1" type="ORF">AVEN_192672_1</name>
</gene>
<keyword evidence="3" id="KW-1185">Reference proteome</keyword>
<evidence type="ECO:0000313" key="1">
    <source>
        <dbReference type="EMBL" id="GBO38353.1"/>
    </source>
</evidence>